<dbReference type="AlphaFoldDB" id="A0A1H9Z1I4"/>
<dbReference type="Proteomes" id="UP000198697">
    <property type="component" value="Unassembled WGS sequence"/>
</dbReference>
<dbReference type="RefSeq" id="WP_143069649.1">
    <property type="nucleotide sequence ID" value="NZ_FOHS01000001.1"/>
</dbReference>
<proteinExistence type="predicted"/>
<dbReference type="STRING" id="82805.SAMN04487998_0171"/>
<evidence type="ECO:0000313" key="1">
    <source>
        <dbReference type="EMBL" id="SES75319.1"/>
    </source>
</evidence>
<accession>A0A1H9Z1I4</accession>
<organism evidence="1 2">
    <name type="scientific">Hymenobacter actinosclerus</name>
    <dbReference type="NCBI Taxonomy" id="82805"/>
    <lineage>
        <taxon>Bacteria</taxon>
        <taxon>Pseudomonadati</taxon>
        <taxon>Bacteroidota</taxon>
        <taxon>Cytophagia</taxon>
        <taxon>Cytophagales</taxon>
        <taxon>Hymenobacteraceae</taxon>
        <taxon>Hymenobacter</taxon>
    </lineage>
</organism>
<dbReference type="OrthoDB" id="878332at2"/>
<name>A0A1H9Z1I4_9BACT</name>
<dbReference type="EMBL" id="FOHS01000001">
    <property type="protein sequence ID" value="SES75319.1"/>
    <property type="molecule type" value="Genomic_DNA"/>
</dbReference>
<sequence length="116" mass="12960">MNLRGVSIDAGIRHYYHRQQRQAKGRHVGALRGAATQQLPQPHPLYLLDKQHLVYDYSSLTLQWGVQRRLGSRGLLDAYIGGGLANPRMACYTMGTSRRELGLGFELGVKLSLANK</sequence>
<evidence type="ECO:0000313" key="2">
    <source>
        <dbReference type="Proteomes" id="UP000198697"/>
    </source>
</evidence>
<gene>
    <name evidence="1" type="ORF">SAMN04487998_0171</name>
</gene>
<reference evidence="2" key="1">
    <citation type="submission" date="2016-10" db="EMBL/GenBank/DDBJ databases">
        <authorList>
            <person name="Varghese N."/>
            <person name="Submissions S."/>
        </authorList>
    </citation>
    <scope>NUCLEOTIDE SEQUENCE [LARGE SCALE GENOMIC DNA]</scope>
    <source>
        <strain evidence="2">DSM 15310</strain>
    </source>
</reference>
<protein>
    <submittedName>
        <fullName evidence="1">Uncharacterized protein</fullName>
    </submittedName>
</protein>
<keyword evidence="2" id="KW-1185">Reference proteome</keyword>